<feature type="binding site" evidence="5 6">
    <location>
        <position position="249"/>
    </location>
    <ligand>
        <name>substrate</name>
    </ligand>
</feature>
<evidence type="ECO:0000256" key="6">
    <source>
        <dbReference type="PIRSR" id="PIRSR001109-1"/>
    </source>
</evidence>
<dbReference type="InterPro" id="IPR042172">
    <property type="entry name" value="Adenosylhomocyst_ase-like_sf"/>
</dbReference>
<feature type="binding site" evidence="7">
    <location>
        <begin position="285"/>
        <end position="290"/>
    </location>
    <ligand>
        <name>NAD(+)</name>
        <dbReference type="ChEBI" id="CHEBI:57540"/>
    </ligand>
</feature>
<feature type="binding site" evidence="5 6">
    <location>
        <position position="73"/>
    </location>
    <ligand>
        <name>substrate</name>
    </ligand>
</feature>
<dbReference type="AlphaFoldDB" id="A4X3J2"/>
<dbReference type="PATRIC" id="fig|369723.5.peg.985"/>
<dbReference type="RefSeq" id="WP_011904876.1">
    <property type="nucleotide sequence ID" value="NC_009380.1"/>
</dbReference>
<dbReference type="PANTHER" id="PTHR23420">
    <property type="entry name" value="ADENOSYLHOMOCYSTEINASE"/>
    <property type="match status" value="1"/>
</dbReference>
<feature type="binding site" evidence="5">
    <location>
        <begin position="283"/>
        <end position="288"/>
    </location>
    <ligand>
        <name>NAD(+)</name>
        <dbReference type="ChEBI" id="CHEBI:57540"/>
    </ligand>
</feature>
<organism evidence="11 12">
    <name type="scientific">Salinispora tropica (strain ATCC BAA-916 / DSM 44818 / JCM 13857 / NBRC 105044 / CNB-440)</name>
    <dbReference type="NCBI Taxonomy" id="369723"/>
    <lineage>
        <taxon>Bacteria</taxon>
        <taxon>Bacillati</taxon>
        <taxon>Actinomycetota</taxon>
        <taxon>Actinomycetes</taxon>
        <taxon>Micromonosporales</taxon>
        <taxon>Micromonosporaceae</taxon>
        <taxon>Salinispora</taxon>
    </lineage>
</organism>
<accession>A4X3J2</accession>
<gene>
    <name evidence="5" type="primary">ahcY</name>
    <name evidence="11" type="ordered locus">Strop_0966</name>
</gene>
<dbReference type="PIRSF" id="PIRSF001109">
    <property type="entry name" value="Ad_hcy_hydrolase"/>
    <property type="match status" value="1"/>
</dbReference>
<comment type="cofactor">
    <cofactor evidence="5 7 8">
        <name>NAD(+)</name>
        <dbReference type="ChEBI" id="CHEBI:57540"/>
    </cofactor>
    <text evidence="5 7 8">Binds 1 NAD(+) per subunit.</text>
</comment>
<feature type="binding site" evidence="5 7">
    <location>
        <position position="410"/>
    </location>
    <ligand>
        <name>NAD(+)</name>
        <dbReference type="ChEBI" id="CHEBI:57540"/>
    </ligand>
</feature>
<feature type="binding site" evidence="5">
    <location>
        <position position="254"/>
    </location>
    <ligand>
        <name>NAD(+)</name>
        <dbReference type="ChEBI" id="CHEBI:57540"/>
    </ligand>
</feature>
<dbReference type="PROSITE" id="PS00739">
    <property type="entry name" value="ADOHCYASE_2"/>
    <property type="match status" value="1"/>
</dbReference>
<dbReference type="Pfam" id="PF00670">
    <property type="entry name" value="AdoHcyase_NAD"/>
    <property type="match status" value="1"/>
</dbReference>
<dbReference type="UniPathway" id="UPA00314">
    <property type="reaction ID" value="UER00076"/>
</dbReference>
<dbReference type="Proteomes" id="UP000000235">
    <property type="component" value="Chromosome"/>
</dbReference>
<evidence type="ECO:0000256" key="1">
    <source>
        <dbReference type="ARBA" id="ARBA00007122"/>
    </source>
</evidence>
<dbReference type="GO" id="GO:0033353">
    <property type="term" value="P:S-adenosylmethionine cycle"/>
    <property type="evidence" value="ECO:0007669"/>
    <property type="project" value="TreeGrafter"/>
</dbReference>
<evidence type="ECO:0000256" key="2">
    <source>
        <dbReference type="ARBA" id="ARBA00022563"/>
    </source>
</evidence>
<dbReference type="InterPro" id="IPR015878">
    <property type="entry name" value="Ado_hCys_hydrolase_NAD-bd"/>
</dbReference>
<evidence type="ECO:0000256" key="4">
    <source>
        <dbReference type="ARBA" id="ARBA00023027"/>
    </source>
</evidence>
<keyword evidence="4 5" id="KW-0520">NAD</keyword>
<feature type="domain" description="S-adenosyl-L-homocysteine hydrolase NAD binding" evidence="10">
    <location>
        <begin position="254"/>
        <end position="416"/>
    </location>
</feature>
<dbReference type="Gene3D" id="3.40.50.720">
    <property type="entry name" value="NAD(P)-binding Rossmann-like Domain"/>
    <property type="match status" value="1"/>
</dbReference>
<dbReference type="NCBIfam" id="TIGR00936">
    <property type="entry name" value="ahcY"/>
    <property type="match status" value="1"/>
</dbReference>
<evidence type="ECO:0000256" key="5">
    <source>
        <dbReference type="HAMAP-Rule" id="MF_00563"/>
    </source>
</evidence>
<dbReference type="KEGG" id="stp:Strop_0966"/>
<comment type="caution">
    <text evidence="5">Lacks conserved residue(s) required for the propagation of feature annotation.</text>
</comment>
<dbReference type="SMART" id="SM00997">
    <property type="entry name" value="AdoHcyase_NAD"/>
    <property type="match status" value="1"/>
</dbReference>
<reference evidence="12" key="1">
    <citation type="journal article" date="2007" name="Proc. Natl. Acad. Sci. U.S.A.">
        <title>Genome sequencing reveals complex secondary metabolome in the marine actinomycete Salinispora tropica.</title>
        <authorList>
            <person name="Udwary D.W."/>
            <person name="Zeigler L."/>
            <person name="Asolkar R.N."/>
            <person name="Singan V."/>
            <person name="Lapidus A."/>
            <person name="Fenical W."/>
            <person name="Jensen P.R."/>
            <person name="Moore B.S."/>
        </authorList>
    </citation>
    <scope>NUCLEOTIDE SEQUENCE [LARGE SCALE GENOMIC DNA]</scope>
    <source>
        <strain evidence="12">ATCC BAA-916 / DSM 44818 / CNB-440</strain>
    </source>
</reference>
<evidence type="ECO:0000256" key="9">
    <source>
        <dbReference type="RuleBase" id="RU004166"/>
    </source>
</evidence>
<dbReference type="GO" id="GO:0005829">
    <property type="term" value="C:cytosol"/>
    <property type="evidence" value="ECO:0007669"/>
    <property type="project" value="TreeGrafter"/>
</dbReference>
<keyword evidence="3 5" id="KW-0378">Hydrolase</keyword>
<sequence length="496" mass="53687">MTSTLPASASGTSQPTTVSDGDYKVADLSLAEFGRKEIRLAEHEMPGLMALRREFGQSRPLAGARISGSLHMTVQTAVLIETLVVLGARVRWASCNIFSTQDHAAAAVVVGPEGSPEALAGVPVFAWKGESLEEYWWCTEQALTWPGDEGPNMILDDGGDATLLVHKGVEFERAGAVPAADASDSEEFTMVLDLLRRSLERDGGKWTRLASGIRGVTEETTTGVHRLYEMHRAGSLLFPAINVNDAVTKSKFDNRYGCRHSLVDGINRATDVLIGGKVAVVVGYGDVGKGCAESLRGQGARVVVAEIDPICALQAAMDGYQVATLEDVVETADIFITATGCFDVITNEHMARMKHQAIVGNIGHFDNEIDMAGLARRADVTRENVKPQVDVWRFDDGHAVIVLSEGRLLNLGNATGHPSFVMSNSFADQTIAQIELFTKPDEYPTGVYVLPKHLDEKVARLHLDALGARLSTLTKEQAAYLGVPQEGPFKPDHYRY</sequence>
<dbReference type="SUPFAM" id="SSF52283">
    <property type="entry name" value="Formate/glycerate dehydrogenase catalytic domain-like"/>
    <property type="match status" value="1"/>
</dbReference>
<evidence type="ECO:0000256" key="8">
    <source>
        <dbReference type="RuleBase" id="RU000548"/>
    </source>
</evidence>
<feature type="binding site" evidence="5 6">
    <location>
        <position position="219"/>
    </location>
    <ligand>
        <name>substrate</name>
    </ligand>
</feature>
<protein>
    <recommendedName>
        <fullName evidence="5">Adenosylhomocysteinase</fullName>
        <ecNumber evidence="5">3.13.2.1</ecNumber>
    </recommendedName>
    <alternativeName>
        <fullName evidence="5">S-adenosyl-L-homocysteine hydrolase</fullName>
        <shortName evidence="5">AdoHcyase</shortName>
    </alternativeName>
</protein>
<proteinExistence type="inferred from homology"/>
<dbReference type="FunFam" id="3.40.50.720:FF:000004">
    <property type="entry name" value="Adenosylhomocysteinase"/>
    <property type="match status" value="1"/>
</dbReference>
<dbReference type="HOGENOM" id="CLU_025194_2_0_11"/>
<comment type="similarity">
    <text evidence="1 5 9">Belongs to the adenosylhomocysteinase family.</text>
</comment>
<comment type="function">
    <text evidence="5">May play a key role in the regulation of the intracellular concentration of adenosylhomocysteine.</text>
</comment>
<feature type="binding site" evidence="5 6">
    <location>
        <position position="157"/>
    </location>
    <ligand>
        <name>substrate</name>
    </ligand>
</feature>
<dbReference type="PANTHER" id="PTHR23420:SF0">
    <property type="entry name" value="ADENOSYLHOMOCYSTEINASE"/>
    <property type="match status" value="1"/>
</dbReference>
<dbReference type="PROSITE" id="PS00738">
    <property type="entry name" value="ADOHCYASE_1"/>
    <property type="match status" value="1"/>
</dbReference>
<dbReference type="InterPro" id="IPR020082">
    <property type="entry name" value="S-Ado-L-homoCys_hydrolase_CS"/>
</dbReference>
<keyword evidence="2 5" id="KW-0554">One-carbon metabolism</keyword>
<dbReference type="GO" id="GO:0004013">
    <property type="term" value="F:adenosylhomocysteinase activity"/>
    <property type="evidence" value="ECO:0007669"/>
    <property type="project" value="UniProtKB-UniRule"/>
</dbReference>
<feature type="binding site" evidence="5 7">
    <location>
        <position position="306"/>
    </location>
    <ligand>
        <name>NAD(+)</name>
        <dbReference type="ChEBI" id="CHEBI:57540"/>
    </ligand>
</feature>
<dbReference type="Pfam" id="PF05221">
    <property type="entry name" value="AdoHcyase"/>
    <property type="match status" value="1"/>
</dbReference>
<feature type="binding site" evidence="5 6">
    <location>
        <position position="253"/>
    </location>
    <ligand>
        <name>substrate</name>
    </ligand>
</feature>
<dbReference type="EC" id="3.13.2.1" evidence="5"/>
<dbReference type="InterPro" id="IPR000043">
    <property type="entry name" value="Adenosylhomocysteinase-like"/>
</dbReference>
<keyword evidence="5" id="KW-0963">Cytoplasm</keyword>
<keyword evidence="12" id="KW-1185">Reference proteome</keyword>
<feature type="binding site" evidence="5 7">
    <location>
        <begin position="220"/>
        <end position="222"/>
    </location>
    <ligand>
        <name>NAD(+)</name>
        <dbReference type="ChEBI" id="CHEBI:57540"/>
    </ligand>
</feature>
<dbReference type="SUPFAM" id="SSF51735">
    <property type="entry name" value="NAD(P)-binding Rossmann-fold domains"/>
    <property type="match status" value="1"/>
</dbReference>
<dbReference type="InterPro" id="IPR036291">
    <property type="entry name" value="NAD(P)-bd_dom_sf"/>
</dbReference>
<evidence type="ECO:0000259" key="10">
    <source>
        <dbReference type="SMART" id="SM00997"/>
    </source>
</evidence>
<evidence type="ECO:0000313" key="12">
    <source>
        <dbReference type="Proteomes" id="UP000000235"/>
    </source>
</evidence>
<dbReference type="CDD" id="cd00401">
    <property type="entry name" value="SAHH"/>
    <property type="match status" value="1"/>
</dbReference>
<feature type="binding site" evidence="7">
    <location>
        <position position="417"/>
    </location>
    <ligand>
        <name>NAD(+)</name>
        <dbReference type="ChEBI" id="CHEBI:57540"/>
    </ligand>
</feature>
<comment type="catalytic activity">
    <reaction evidence="5 8">
        <text>S-adenosyl-L-homocysteine + H2O = L-homocysteine + adenosine</text>
        <dbReference type="Rhea" id="RHEA:21708"/>
        <dbReference type="ChEBI" id="CHEBI:15377"/>
        <dbReference type="ChEBI" id="CHEBI:16335"/>
        <dbReference type="ChEBI" id="CHEBI:57856"/>
        <dbReference type="ChEBI" id="CHEBI:58199"/>
        <dbReference type="EC" id="3.13.2.1"/>
    </reaction>
</comment>
<dbReference type="Gene3D" id="3.40.50.1480">
    <property type="entry name" value="Adenosylhomocysteinase-like"/>
    <property type="match status" value="1"/>
</dbReference>
<evidence type="ECO:0000313" key="11">
    <source>
        <dbReference type="EMBL" id="ABP53442.1"/>
    </source>
</evidence>
<dbReference type="NCBIfam" id="NF004005">
    <property type="entry name" value="PRK05476.2-3"/>
    <property type="match status" value="1"/>
</dbReference>
<comment type="pathway">
    <text evidence="5 8">Amino-acid biosynthesis; L-homocysteine biosynthesis; L-homocysteine from S-adenosyl-L-homocysteine: step 1/1.</text>
</comment>
<dbReference type="EMBL" id="CP000667">
    <property type="protein sequence ID" value="ABP53442.1"/>
    <property type="molecule type" value="Genomic_DNA"/>
</dbReference>
<name>A4X3J2_SALTO</name>
<dbReference type="HAMAP" id="MF_00563">
    <property type="entry name" value="AdoHcyase"/>
    <property type="match status" value="1"/>
</dbReference>
<dbReference type="STRING" id="369723.Strop_0966"/>
<evidence type="ECO:0000256" key="3">
    <source>
        <dbReference type="ARBA" id="ARBA00022801"/>
    </source>
</evidence>
<comment type="subcellular location">
    <subcellularLocation>
        <location evidence="5">Cytoplasm</location>
    </subcellularLocation>
</comment>
<feature type="binding site" evidence="5 7">
    <location>
        <begin position="362"/>
        <end position="364"/>
    </location>
    <ligand>
        <name>NAD(+)</name>
        <dbReference type="ChEBI" id="CHEBI:57540"/>
    </ligand>
</feature>
<dbReference type="SMART" id="SM00996">
    <property type="entry name" value="AdoHcyase"/>
    <property type="match status" value="1"/>
</dbReference>
<evidence type="ECO:0000256" key="7">
    <source>
        <dbReference type="PIRSR" id="PIRSR001109-2"/>
    </source>
</evidence>
<dbReference type="eggNOG" id="COG0499">
    <property type="taxonomic scope" value="Bacteria"/>
</dbReference>
<dbReference type="GO" id="GO:0006730">
    <property type="term" value="P:one-carbon metabolic process"/>
    <property type="evidence" value="ECO:0007669"/>
    <property type="project" value="UniProtKB-UniRule"/>
</dbReference>
<dbReference type="GO" id="GO:0071269">
    <property type="term" value="P:L-homocysteine biosynthetic process"/>
    <property type="evidence" value="ECO:0007669"/>
    <property type="project" value="UniProtKB-UniRule"/>
</dbReference>